<dbReference type="AlphaFoldDB" id="A0AAI9CVH3"/>
<reference evidence="2" key="1">
    <citation type="submission" date="2023-10" db="EMBL/GenBank/DDBJ databases">
        <authorList>
            <consortium name="PulseNet: The National Subtyping Network for Foodborne Disease Surveillance"/>
        </authorList>
    </citation>
    <scope>NUCLEOTIDE SEQUENCE</scope>
    <source>
        <strain evidence="2">PNUSAV004886</strain>
    </source>
</reference>
<evidence type="ECO:0000259" key="1">
    <source>
        <dbReference type="Pfam" id="PF12571"/>
    </source>
</evidence>
<evidence type="ECO:0000313" key="3">
    <source>
        <dbReference type="Proteomes" id="UP001253463"/>
    </source>
</evidence>
<dbReference type="SUPFAM" id="SSF51126">
    <property type="entry name" value="Pectin lyase-like"/>
    <property type="match status" value="1"/>
</dbReference>
<comment type="caution">
    <text evidence="2">The sequence shown here is derived from an EMBL/GenBank/DDBJ whole genome shotgun (WGS) entry which is preliminary data.</text>
</comment>
<organism evidence="2 3">
    <name type="scientific">Vibrio navarrensis</name>
    <dbReference type="NCBI Taxonomy" id="29495"/>
    <lineage>
        <taxon>Bacteria</taxon>
        <taxon>Pseudomonadati</taxon>
        <taxon>Pseudomonadota</taxon>
        <taxon>Gammaproteobacteria</taxon>
        <taxon>Vibrionales</taxon>
        <taxon>Vibrionaceae</taxon>
        <taxon>Vibrio</taxon>
    </lineage>
</organism>
<accession>A0AAI9CVH3</accession>
<sequence>MADLVPESEQQYGSILTVLGESAEQNGKMLKKPVEFTHIAFGDANDTYVQPDRKAQSLVNELYRIPVNSVDVLQPTPDSVPILKVEALIPDDIHDIVIREFAAVATFNGQSYFHAVGNCARVYVPNPVNNGQLNNPVSLEMTFVITSAEPIVEMDPNVITASREWVNYNADKSFDDLRELQSSNYRFEDKRVYLQGRFKPNDGGAAYYKIKRDLIANGVYIHDLGDGWFAELQTDDNGASVVALGLNPEAEDNRFAWRALNDLNLFTTVTVPAKTFRFSQFVPNNITIRAEPGAKFEFFYTTTPVFVSFVNRENVNIYDLWMHSTEKSLEWQRVDITDAKDVNIYRGKISGFLHDVPAPNAWGAYFKRSKRCYLHDVEFEDNSQSDIAIVDGNEDIGIYRPKHTNDDLVVNFEPNGNEINRRIEVSGFYAKKVYLLVNTRGVNPLTEISIKNATTKDLFYDGADVSFENFKCERVYGDSLQYFTGVINAINSFGIGDNLLIDPKLVVVGANDGNWKVKYSTITPKNRYELFKHQNYVGVRLNPNNLNGVVFLENLHPISVESGKTYYVHVTGTAYVPEGAPHASDYIRLEWKNASGEIVQSDPVRPFRTLAGETSPIRSEGVFVTAPENATHLTVILANAFNSTTISCIFTTITLHEARMDSTQFNDVLSKYHSLSNEPRTVYKSKMTSTDFNYQLPMLLNDVISVDGSKQMFRCIDDEYHNSEDHWIGKFKEI</sequence>
<dbReference type="Proteomes" id="UP001253463">
    <property type="component" value="Unassembled WGS sequence"/>
</dbReference>
<evidence type="ECO:0000313" key="2">
    <source>
        <dbReference type="EMBL" id="ELN6933062.1"/>
    </source>
</evidence>
<proteinExistence type="predicted"/>
<dbReference type="EMBL" id="ABNSCA010000005">
    <property type="protein sequence ID" value="ELN6933062.1"/>
    <property type="molecule type" value="Genomic_DNA"/>
</dbReference>
<dbReference type="InterPro" id="IPR022225">
    <property type="entry name" value="Phage_tail_fibre_N"/>
</dbReference>
<feature type="domain" description="Phage tail fibre protein N-terminal" evidence="1">
    <location>
        <begin position="10"/>
        <end position="163"/>
    </location>
</feature>
<dbReference type="InterPro" id="IPR011050">
    <property type="entry name" value="Pectin_lyase_fold/virulence"/>
</dbReference>
<name>A0AAI9CVH3_9VIBR</name>
<gene>
    <name evidence="2" type="ORF">RZY48_002480</name>
</gene>
<dbReference type="Pfam" id="PF12571">
    <property type="entry name" value="Phage_tail_fib"/>
    <property type="match status" value="1"/>
</dbReference>
<protein>
    <submittedName>
        <fullName evidence="2">Phage tail protein</fullName>
    </submittedName>
</protein>